<protein>
    <submittedName>
        <fullName evidence="6">Multicopper oxidase</fullName>
    </submittedName>
</protein>
<accession>A0A9P5X3Y7</accession>
<sequence>MFLRSHLLCLISLATAAFAAKVGPTSTLNIANKNIAPDGFSRPASIINDIHPGPVIMAKKGDRFKLNVVNKLADPRQLRGTTIHWHGMLQKGTNFMDGVDGVTQCPIAPNDSFLYSFNADEAGTYWYHSHFRNYPSFP</sequence>
<feature type="signal peptide" evidence="4">
    <location>
        <begin position="1"/>
        <end position="19"/>
    </location>
</feature>
<dbReference type="GO" id="GO:0016491">
    <property type="term" value="F:oxidoreductase activity"/>
    <property type="evidence" value="ECO:0007669"/>
    <property type="project" value="TreeGrafter"/>
</dbReference>
<dbReference type="AlphaFoldDB" id="A0A9P5X3Y7"/>
<reference evidence="6" key="1">
    <citation type="submission" date="2020-11" db="EMBL/GenBank/DDBJ databases">
        <authorList>
            <consortium name="DOE Joint Genome Institute"/>
            <person name="Ahrendt S."/>
            <person name="Riley R."/>
            <person name="Andreopoulos W."/>
            <person name="Labutti K."/>
            <person name="Pangilinan J."/>
            <person name="Ruiz-Duenas F.J."/>
            <person name="Barrasa J.M."/>
            <person name="Sanchez-Garcia M."/>
            <person name="Camarero S."/>
            <person name="Miyauchi S."/>
            <person name="Serrano A."/>
            <person name="Linde D."/>
            <person name="Babiker R."/>
            <person name="Drula E."/>
            <person name="Ayuso-Fernandez I."/>
            <person name="Pacheco R."/>
            <person name="Padilla G."/>
            <person name="Ferreira P."/>
            <person name="Barriuso J."/>
            <person name="Kellner H."/>
            <person name="Castanera R."/>
            <person name="Alfaro M."/>
            <person name="Ramirez L."/>
            <person name="Pisabarro A.G."/>
            <person name="Kuo A."/>
            <person name="Tritt A."/>
            <person name="Lipzen A."/>
            <person name="He G."/>
            <person name="Yan M."/>
            <person name="Ng V."/>
            <person name="Cullen D."/>
            <person name="Martin F."/>
            <person name="Rosso M.-N."/>
            <person name="Henrissat B."/>
            <person name="Hibbett D."/>
            <person name="Martinez A.T."/>
            <person name="Grigoriev I.V."/>
        </authorList>
    </citation>
    <scope>NUCLEOTIDE SEQUENCE</scope>
    <source>
        <strain evidence="6">MF-IS2</strain>
    </source>
</reference>
<evidence type="ECO:0000256" key="2">
    <source>
        <dbReference type="ARBA" id="ARBA00023008"/>
    </source>
</evidence>
<evidence type="ECO:0000259" key="5">
    <source>
        <dbReference type="Pfam" id="PF07732"/>
    </source>
</evidence>
<evidence type="ECO:0000256" key="1">
    <source>
        <dbReference type="ARBA" id="ARBA00010609"/>
    </source>
</evidence>
<evidence type="ECO:0000256" key="4">
    <source>
        <dbReference type="SAM" id="SignalP"/>
    </source>
</evidence>
<dbReference type="Gene3D" id="2.60.40.420">
    <property type="entry name" value="Cupredoxins - blue copper proteins"/>
    <property type="match status" value="1"/>
</dbReference>
<dbReference type="GO" id="GO:0005507">
    <property type="term" value="F:copper ion binding"/>
    <property type="evidence" value="ECO:0007669"/>
    <property type="project" value="InterPro"/>
</dbReference>
<proteinExistence type="inferred from homology"/>
<dbReference type="Pfam" id="PF07732">
    <property type="entry name" value="Cu-oxidase_3"/>
    <property type="match status" value="1"/>
</dbReference>
<keyword evidence="7" id="KW-1185">Reference proteome</keyword>
<dbReference type="InterPro" id="IPR045087">
    <property type="entry name" value="Cu-oxidase_fam"/>
</dbReference>
<gene>
    <name evidence="6" type="ORF">P691DRAFT_845882</name>
</gene>
<dbReference type="OrthoDB" id="2121828at2759"/>
<evidence type="ECO:0000256" key="3">
    <source>
        <dbReference type="ARBA" id="ARBA00023180"/>
    </source>
</evidence>
<keyword evidence="2" id="KW-0186">Copper</keyword>
<dbReference type="PANTHER" id="PTHR11709">
    <property type="entry name" value="MULTI-COPPER OXIDASE"/>
    <property type="match status" value="1"/>
</dbReference>
<comment type="similarity">
    <text evidence="1">Belongs to the multicopper oxidase family.</text>
</comment>
<name>A0A9P5X3Y7_9AGAR</name>
<keyword evidence="3" id="KW-0325">Glycoprotein</keyword>
<feature type="domain" description="Plastocyanin-like" evidence="5">
    <location>
        <begin position="30"/>
        <end position="132"/>
    </location>
</feature>
<dbReference type="PANTHER" id="PTHR11709:SF414">
    <property type="entry name" value="ADR239WP"/>
    <property type="match status" value="1"/>
</dbReference>
<evidence type="ECO:0000313" key="7">
    <source>
        <dbReference type="Proteomes" id="UP000807342"/>
    </source>
</evidence>
<dbReference type="Proteomes" id="UP000807342">
    <property type="component" value="Unassembled WGS sequence"/>
</dbReference>
<evidence type="ECO:0000313" key="6">
    <source>
        <dbReference type="EMBL" id="KAF9442790.1"/>
    </source>
</evidence>
<comment type="caution">
    <text evidence="6">The sequence shown here is derived from an EMBL/GenBank/DDBJ whole genome shotgun (WGS) entry which is preliminary data.</text>
</comment>
<organism evidence="6 7">
    <name type="scientific">Macrolepiota fuliginosa MF-IS2</name>
    <dbReference type="NCBI Taxonomy" id="1400762"/>
    <lineage>
        <taxon>Eukaryota</taxon>
        <taxon>Fungi</taxon>
        <taxon>Dikarya</taxon>
        <taxon>Basidiomycota</taxon>
        <taxon>Agaricomycotina</taxon>
        <taxon>Agaricomycetes</taxon>
        <taxon>Agaricomycetidae</taxon>
        <taxon>Agaricales</taxon>
        <taxon>Agaricineae</taxon>
        <taxon>Agaricaceae</taxon>
        <taxon>Macrolepiota</taxon>
    </lineage>
</organism>
<dbReference type="InterPro" id="IPR011707">
    <property type="entry name" value="Cu-oxidase-like_N"/>
</dbReference>
<dbReference type="SUPFAM" id="SSF49503">
    <property type="entry name" value="Cupredoxins"/>
    <property type="match status" value="1"/>
</dbReference>
<dbReference type="InterPro" id="IPR008972">
    <property type="entry name" value="Cupredoxin"/>
</dbReference>
<keyword evidence="4" id="KW-0732">Signal</keyword>
<dbReference type="EMBL" id="MU151567">
    <property type="protein sequence ID" value="KAF9442790.1"/>
    <property type="molecule type" value="Genomic_DNA"/>
</dbReference>
<feature type="chain" id="PRO_5040416855" evidence="4">
    <location>
        <begin position="20"/>
        <end position="138"/>
    </location>
</feature>